<keyword evidence="5 7" id="KW-0472">Membrane</keyword>
<feature type="transmembrane region" description="Helical" evidence="7">
    <location>
        <begin position="321"/>
        <end position="345"/>
    </location>
</feature>
<dbReference type="GO" id="GO:0005886">
    <property type="term" value="C:plasma membrane"/>
    <property type="evidence" value="ECO:0007669"/>
    <property type="project" value="UniProtKB-SubCell"/>
</dbReference>
<sequence>MSATDSSSAGTRDTPGPAPGTDVPGDLQDGVPETSAPPEGPRRRGFRMPHIYVVLFCLSALAAVATHLIPAHQYARVEGPDGREVIDPGSYSAVAASPTGLLDFLTAIPRGLVDAGEVVFFTFVIGGAFMVVRRTGIIENALDRLLRAFAHRRLLLIPVLITVFATIATLIGTQELALVYIPVLIPVVLALGYDSVTAVAIALIGTTAGFTAGVLNPINTGLGQQIAGIETFSGAGLRTLLLVTLVVLGSLWTVRYARRVAADPASGLIHDDPEEHQKRRLYSAGATRTARRMSGRQRLALVLSLPVLGVTVWGVSSQGWFMIEMAGMFLLLMVIIGMVSGLGPSTISSAFSEGMRSVLEGAIIVGVARSVAVLLEDGLVLDTIVHALAQAVSGLPAALAAVGMFAVQSLFNFVIPSGSGQAVVTMPIMAPLADLLDVTRQTAVLAFQLGDGPTNILYPTSGYFMAALAIGGVRWERWLRFYLPLFAAWALVGIGFLIAAQLTGWA</sequence>
<accession>A0A7Z0GMX9</accession>
<feature type="transmembrane region" description="Helical" evidence="7">
    <location>
        <begin position="235"/>
        <end position="254"/>
    </location>
</feature>
<feature type="transmembrane region" description="Helical" evidence="7">
    <location>
        <begin position="51"/>
        <end position="69"/>
    </location>
</feature>
<feature type="transmembrane region" description="Helical" evidence="7">
    <location>
        <begin position="177"/>
        <end position="193"/>
    </location>
</feature>
<dbReference type="Pfam" id="PF03606">
    <property type="entry name" value="DcuC"/>
    <property type="match status" value="1"/>
</dbReference>
<keyword evidence="4 7" id="KW-1133">Transmembrane helix</keyword>
<feature type="transmembrane region" description="Helical" evidence="7">
    <location>
        <begin position="198"/>
        <end position="215"/>
    </location>
</feature>
<dbReference type="AlphaFoldDB" id="A0A7Z0GMX9"/>
<dbReference type="EMBL" id="JACCFY010000001">
    <property type="protein sequence ID" value="NYJ78850.1"/>
    <property type="molecule type" value="Genomic_DNA"/>
</dbReference>
<dbReference type="InterPro" id="IPR018385">
    <property type="entry name" value="C4_dicarb_anaerob_car-like"/>
</dbReference>
<feature type="transmembrane region" description="Helical" evidence="7">
    <location>
        <begin position="456"/>
        <end position="475"/>
    </location>
</feature>
<dbReference type="Proteomes" id="UP000535437">
    <property type="component" value="Unassembled WGS sequence"/>
</dbReference>
<comment type="caution">
    <text evidence="8">The sequence shown here is derived from an EMBL/GenBank/DDBJ whole genome shotgun (WGS) entry which is preliminary data.</text>
</comment>
<feature type="region of interest" description="Disordered" evidence="6">
    <location>
        <begin position="1"/>
        <end position="43"/>
    </location>
</feature>
<keyword evidence="3 7" id="KW-0812">Transmembrane</keyword>
<feature type="transmembrane region" description="Helical" evidence="7">
    <location>
        <begin position="414"/>
        <end position="436"/>
    </location>
</feature>
<comment type="subcellular location">
    <subcellularLocation>
        <location evidence="1">Cell membrane</location>
        <topology evidence="1">Multi-pass membrane protein</topology>
    </subcellularLocation>
</comment>
<feature type="transmembrane region" description="Helical" evidence="7">
    <location>
        <begin position="482"/>
        <end position="502"/>
    </location>
</feature>
<evidence type="ECO:0000256" key="6">
    <source>
        <dbReference type="SAM" id="MobiDB-lite"/>
    </source>
</evidence>
<dbReference type="PANTHER" id="PTHR43652">
    <property type="entry name" value="BASIC AMINO ACID ANTIPORTER YFCC-RELATED"/>
    <property type="match status" value="1"/>
</dbReference>
<name>A0A7Z0GMX9_9MICC</name>
<proteinExistence type="predicted"/>
<protein>
    <submittedName>
        <fullName evidence="8">Putative ion transporter superfamily protein YfcC</fullName>
    </submittedName>
</protein>
<feature type="transmembrane region" description="Helical" evidence="7">
    <location>
        <begin position="357"/>
        <end position="375"/>
    </location>
</feature>
<feature type="transmembrane region" description="Helical" evidence="7">
    <location>
        <begin position="387"/>
        <end position="407"/>
    </location>
</feature>
<gene>
    <name evidence="8" type="ORF">HNR09_002261</name>
</gene>
<evidence type="ECO:0000256" key="4">
    <source>
        <dbReference type="ARBA" id="ARBA00022989"/>
    </source>
</evidence>
<feature type="transmembrane region" description="Helical" evidence="7">
    <location>
        <begin position="111"/>
        <end position="132"/>
    </location>
</feature>
<reference evidence="8 9" key="1">
    <citation type="submission" date="2020-07" db="EMBL/GenBank/DDBJ databases">
        <title>Sequencing the genomes of 1000 actinobacteria strains.</title>
        <authorList>
            <person name="Klenk H.-P."/>
        </authorList>
    </citation>
    <scope>NUCLEOTIDE SEQUENCE [LARGE SCALE GENOMIC DNA]</scope>
    <source>
        <strain evidence="8 9">DSM 15475</strain>
    </source>
</reference>
<organism evidence="8 9">
    <name type="scientific">Nesterenkonia xinjiangensis</name>
    <dbReference type="NCBI Taxonomy" id="225327"/>
    <lineage>
        <taxon>Bacteria</taxon>
        <taxon>Bacillati</taxon>
        <taxon>Actinomycetota</taxon>
        <taxon>Actinomycetes</taxon>
        <taxon>Micrococcales</taxon>
        <taxon>Micrococcaceae</taxon>
        <taxon>Nesterenkonia</taxon>
    </lineage>
</organism>
<dbReference type="PANTHER" id="PTHR43652:SF2">
    <property type="entry name" value="BASIC AMINO ACID ANTIPORTER YFCC-RELATED"/>
    <property type="match status" value="1"/>
</dbReference>
<feature type="transmembrane region" description="Helical" evidence="7">
    <location>
        <begin position="298"/>
        <end position="315"/>
    </location>
</feature>
<feature type="transmembrane region" description="Helical" evidence="7">
    <location>
        <begin position="153"/>
        <end position="171"/>
    </location>
</feature>
<keyword evidence="2" id="KW-1003">Cell membrane</keyword>
<evidence type="ECO:0000256" key="5">
    <source>
        <dbReference type="ARBA" id="ARBA00023136"/>
    </source>
</evidence>
<dbReference type="RefSeq" id="WP_218881927.1">
    <property type="nucleotide sequence ID" value="NZ_BAAALL010000001.1"/>
</dbReference>
<evidence type="ECO:0000256" key="3">
    <source>
        <dbReference type="ARBA" id="ARBA00022692"/>
    </source>
</evidence>
<evidence type="ECO:0000313" key="9">
    <source>
        <dbReference type="Proteomes" id="UP000535437"/>
    </source>
</evidence>
<evidence type="ECO:0000256" key="7">
    <source>
        <dbReference type="SAM" id="Phobius"/>
    </source>
</evidence>
<evidence type="ECO:0000256" key="1">
    <source>
        <dbReference type="ARBA" id="ARBA00004651"/>
    </source>
</evidence>
<evidence type="ECO:0000256" key="2">
    <source>
        <dbReference type="ARBA" id="ARBA00022475"/>
    </source>
</evidence>
<evidence type="ECO:0000313" key="8">
    <source>
        <dbReference type="EMBL" id="NYJ78850.1"/>
    </source>
</evidence>
<dbReference type="InterPro" id="IPR051679">
    <property type="entry name" value="DASS-Related_Transporters"/>
</dbReference>
<feature type="compositionally biased region" description="Polar residues" evidence="6">
    <location>
        <begin position="1"/>
        <end position="11"/>
    </location>
</feature>
<keyword evidence="9" id="KW-1185">Reference proteome</keyword>